<reference evidence="2 3" key="1">
    <citation type="submission" date="2018-06" db="EMBL/GenBank/DDBJ databases">
        <title>Comparative genomics reveals the genomic features of Rhizophagus irregularis, R. cerebriforme, R. diaphanum and Gigaspora rosea, and their symbiotic lifestyle signature.</title>
        <authorList>
            <person name="Morin E."/>
            <person name="San Clemente H."/>
            <person name="Chen E.C.H."/>
            <person name="De La Providencia I."/>
            <person name="Hainaut M."/>
            <person name="Kuo A."/>
            <person name="Kohler A."/>
            <person name="Murat C."/>
            <person name="Tang N."/>
            <person name="Roy S."/>
            <person name="Loubradou J."/>
            <person name="Henrissat B."/>
            <person name="Grigoriev I.V."/>
            <person name="Corradi N."/>
            <person name="Roux C."/>
            <person name="Martin F.M."/>
        </authorList>
    </citation>
    <scope>NUCLEOTIDE SEQUENCE [LARGE SCALE GENOMIC DNA]</scope>
    <source>
        <strain evidence="2 3">DAOM 227022</strain>
    </source>
</reference>
<evidence type="ECO:0000313" key="2">
    <source>
        <dbReference type="EMBL" id="RIA98517.1"/>
    </source>
</evidence>
<accession>A0A397TPX9</accession>
<evidence type="ECO:0000313" key="3">
    <source>
        <dbReference type="Proteomes" id="UP000265703"/>
    </source>
</evidence>
<protein>
    <submittedName>
        <fullName evidence="2">Uncharacterized protein</fullName>
    </submittedName>
</protein>
<proteinExistence type="predicted"/>
<keyword evidence="3" id="KW-1185">Reference proteome</keyword>
<sequence length="437" mass="50769">MTPRPRKSYDRQMPSFDEFQIPQRQGPPPQGMGTMSRSKSTNMAPRSNSNRLPPPLPEYRSMQPMQYPPGVLGMQNRVPFPPSYYNRPPPFPQFQQYPNFQPMYPWQQQQWIEFNNRPKPPQGDFRGHRRSKSHPQLRPLPVPPGSTEQQDPIPPQISKQQTIPPPQIIEQQIVDSKTKNKNKNNNDDDNSRNKSTNSRRSSTSSRYKPSLSPVIEQKSPYSQMSRSNSLPNLSSHEDLMRNELLFAPPVPLIPSNIQPGTKNNNKNNNKSNNKNTESQPPIIDNTDKFERFIKMYGNKDYNMMSENPQYNKYSEIQDDDNNGWNSNENNDYIPPKRPRPKSAHSVKGEASPKSSMYIEDVKNRPYNDDYYYYGPSSGYGMNQEMMNSRNNNYAYAQYVGPMGYNNGRNFVQNNPMSDNYGWVNYGQQRPQGMNYYY</sequence>
<organism evidence="2 3">
    <name type="scientific">Glomus cerebriforme</name>
    <dbReference type="NCBI Taxonomy" id="658196"/>
    <lineage>
        <taxon>Eukaryota</taxon>
        <taxon>Fungi</taxon>
        <taxon>Fungi incertae sedis</taxon>
        <taxon>Mucoromycota</taxon>
        <taxon>Glomeromycotina</taxon>
        <taxon>Glomeromycetes</taxon>
        <taxon>Glomerales</taxon>
        <taxon>Glomeraceae</taxon>
        <taxon>Glomus</taxon>
    </lineage>
</organism>
<dbReference type="EMBL" id="QKYT01000014">
    <property type="protein sequence ID" value="RIA98517.1"/>
    <property type="molecule type" value="Genomic_DNA"/>
</dbReference>
<feature type="region of interest" description="Disordered" evidence="1">
    <location>
        <begin position="1"/>
        <end position="234"/>
    </location>
</feature>
<dbReference type="AlphaFoldDB" id="A0A397TPX9"/>
<comment type="caution">
    <text evidence="2">The sequence shown here is derived from an EMBL/GenBank/DDBJ whole genome shotgun (WGS) entry which is preliminary data.</text>
</comment>
<name>A0A397TPX9_9GLOM</name>
<feature type="region of interest" description="Disordered" evidence="1">
    <location>
        <begin position="313"/>
        <end position="351"/>
    </location>
</feature>
<feature type="compositionally biased region" description="Pro residues" evidence="1">
    <location>
        <begin position="79"/>
        <end position="92"/>
    </location>
</feature>
<feature type="region of interest" description="Disordered" evidence="1">
    <location>
        <begin position="250"/>
        <end position="286"/>
    </location>
</feature>
<feature type="compositionally biased region" description="Low complexity" evidence="1">
    <location>
        <begin position="93"/>
        <end position="105"/>
    </location>
</feature>
<feature type="compositionally biased region" description="Low complexity" evidence="1">
    <location>
        <begin position="322"/>
        <end position="331"/>
    </location>
</feature>
<feature type="compositionally biased region" description="Polar residues" evidence="1">
    <location>
        <begin position="35"/>
        <end position="51"/>
    </location>
</feature>
<feature type="compositionally biased region" description="Polar residues" evidence="1">
    <location>
        <begin position="219"/>
        <end position="234"/>
    </location>
</feature>
<dbReference type="OrthoDB" id="2396407at2759"/>
<feature type="compositionally biased region" description="Low complexity" evidence="1">
    <location>
        <begin position="193"/>
        <end position="206"/>
    </location>
</feature>
<feature type="compositionally biased region" description="Low complexity" evidence="1">
    <location>
        <begin position="262"/>
        <end position="275"/>
    </location>
</feature>
<dbReference type="Proteomes" id="UP000265703">
    <property type="component" value="Unassembled WGS sequence"/>
</dbReference>
<gene>
    <name evidence="2" type="ORF">C1645_749561</name>
</gene>
<feature type="compositionally biased region" description="Low complexity" evidence="1">
    <location>
        <begin position="156"/>
        <end position="175"/>
    </location>
</feature>
<evidence type="ECO:0000256" key="1">
    <source>
        <dbReference type="SAM" id="MobiDB-lite"/>
    </source>
</evidence>